<keyword evidence="3" id="KW-1185">Reference proteome</keyword>
<name>A0A327JTX6_9BRAD</name>
<dbReference type="AlphaFoldDB" id="A0A327JTX6"/>
<dbReference type="EMBL" id="NPEU01000722">
    <property type="protein sequence ID" value="RAI28903.1"/>
    <property type="molecule type" value="Genomic_DNA"/>
</dbReference>
<gene>
    <name evidence="2" type="ORF">CH338_28980</name>
</gene>
<reference evidence="2 3" key="1">
    <citation type="submission" date="2017-07" db="EMBL/GenBank/DDBJ databases">
        <title>Draft Genome Sequences of Select Purple Nonsulfur Bacteria.</title>
        <authorList>
            <person name="Lasarre B."/>
            <person name="Mckinlay J.B."/>
        </authorList>
    </citation>
    <scope>NUCLEOTIDE SEQUENCE [LARGE SCALE GENOMIC DNA]</scope>
    <source>
        <strain evidence="2 3">DSM 11907</strain>
    </source>
</reference>
<feature type="signal peptide" evidence="1">
    <location>
        <begin position="1"/>
        <end position="18"/>
    </location>
</feature>
<feature type="chain" id="PRO_5016457081" evidence="1">
    <location>
        <begin position="19"/>
        <end position="100"/>
    </location>
</feature>
<dbReference type="RefSeq" id="WP_111360529.1">
    <property type="nucleotide sequence ID" value="NZ_NHSK01000206.1"/>
</dbReference>
<proteinExistence type="predicted"/>
<evidence type="ECO:0000256" key="1">
    <source>
        <dbReference type="SAM" id="SignalP"/>
    </source>
</evidence>
<keyword evidence="1" id="KW-0732">Signal</keyword>
<evidence type="ECO:0000313" key="3">
    <source>
        <dbReference type="Proteomes" id="UP000248863"/>
    </source>
</evidence>
<protein>
    <submittedName>
        <fullName evidence="2">Uncharacterized protein</fullName>
    </submittedName>
</protein>
<evidence type="ECO:0000313" key="2">
    <source>
        <dbReference type="EMBL" id="RAI28903.1"/>
    </source>
</evidence>
<comment type="caution">
    <text evidence="2">The sequence shown here is derived from an EMBL/GenBank/DDBJ whole genome shotgun (WGS) entry which is preliminary data.</text>
</comment>
<sequence length="100" mass="10662">MRLTLTAAAAAAACFVVAAPADARFFDPAVKGAEPLTEQVACRTVRQRVVRPGGRVIYSTKQVCSPGPGPRMGMGGCRTVRERVVRPNGSVVYRSIRRCG</sequence>
<dbReference type="Proteomes" id="UP000248863">
    <property type="component" value="Unassembled WGS sequence"/>
</dbReference>
<accession>A0A327JTX6</accession>
<organism evidence="2 3">
    <name type="scientific">Rhodoplanes elegans</name>
    <dbReference type="NCBI Taxonomy" id="29408"/>
    <lineage>
        <taxon>Bacteria</taxon>
        <taxon>Pseudomonadati</taxon>
        <taxon>Pseudomonadota</taxon>
        <taxon>Alphaproteobacteria</taxon>
        <taxon>Hyphomicrobiales</taxon>
        <taxon>Nitrobacteraceae</taxon>
        <taxon>Rhodoplanes</taxon>
    </lineage>
</organism>